<proteinExistence type="predicted"/>
<feature type="transmembrane region" description="Helical" evidence="1">
    <location>
        <begin position="27"/>
        <end position="47"/>
    </location>
</feature>
<protein>
    <submittedName>
        <fullName evidence="2">Uncharacterized protein</fullName>
    </submittedName>
</protein>
<keyword evidence="1" id="KW-0472">Membrane</keyword>
<dbReference type="Proteomes" id="UP000632377">
    <property type="component" value="Unassembled WGS sequence"/>
</dbReference>
<dbReference type="RefSeq" id="WP_202749983.1">
    <property type="nucleotide sequence ID" value="NZ_JAESWC010000012.1"/>
</dbReference>
<evidence type="ECO:0000313" key="2">
    <source>
        <dbReference type="EMBL" id="MBL4937235.1"/>
    </source>
</evidence>
<evidence type="ECO:0000256" key="1">
    <source>
        <dbReference type="SAM" id="Phobius"/>
    </source>
</evidence>
<organism evidence="2 3">
    <name type="scientific">Clostridium rhizosphaerae</name>
    <dbReference type="NCBI Taxonomy" id="2803861"/>
    <lineage>
        <taxon>Bacteria</taxon>
        <taxon>Bacillati</taxon>
        <taxon>Bacillota</taxon>
        <taxon>Clostridia</taxon>
        <taxon>Eubacteriales</taxon>
        <taxon>Clostridiaceae</taxon>
        <taxon>Clostridium</taxon>
    </lineage>
</organism>
<keyword evidence="3" id="KW-1185">Reference proteome</keyword>
<evidence type="ECO:0000313" key="3">
    <source>
        <dbReference type="Proteomes" id="UP000632377"/>
    </source>
</evidence>
<keyword evidence="1" id="KW-1133">Transmembrane helix</keyword>
<reference evidence="2 3" key="1">
    <citation type="submission" date="2021-01" db="EMBL/GenBank/DDBJ databases">
        <title>Genome public.</title>
        <authorList>
            <person name="Liu C."/>
            <person name="Sun Q."/>
        </authorList>
    </citation>
    <scope>NUCLEOTIDE SEQUENCE [LARGE SCALE GENOMIC DNA]</scope>
    <source>
        <strain evidence="2 3">YIM B02515</strain>
    </source>
</reference>
<dbReference type="EMBL" id="JAESWC010000012">
    <property type="protein sequence ID" value="MBL4937235.1"/>
    <property type="molecule type" value="Genomic_DNA"/>
</dbReference>
<accession>A0ABS1TD23</accession>
<gene>
    <name evidence="2" type="ORF">JK636_16020</name>
</gene>
<keyword evidence="1" id="KW-0812">Transmembrane</keyword>
<name>A0ABS1TD23_9CLOT</name>
<comment type="caution">
    <text evidence="2">The sequence shown here is derived from an EMBL/GenBank/DDBJ whole genome shotgun (WGS) entry which is preliminary data.</text>
</comment>
<sequence>MQKDKISRSLNENQKYIKNVLGDTNSIYTFSDIGMVIMALGMVYPTVSKKKGIKRITVAAMIVGQFLF</sequence>